<proteinExistence type="predicted"/>
<dbReference type="SUPFAM" id="SSF46689">
    <property type="entry name" value="Homeodomain-like"/>
    <property type="match status" value="2"/>
</dbReference>
<dbReference type="PROSITE" id="PS01124">
    <property type="entry name" value="HTH_ARAC_FAMILY_2"/>
    <property type="match status" value="1"/>
</dbReference>
<dbReference type="GO" id="GO:0003700">
    <property type="term" value="F:DNA-binding transcription factor activity"/>
    <property type="evidence" value="ECO:0007669"/>
    <property type="project" value="InterPro"/>
</dbReference>
<reference evidence="5" key="1">
    <citation type="submission" date="2021-03" db="EMBL/GenBank/DDBJ databases">
        <title>Whole genome shotgun sequence of Actinoplanes auranticolor NBRC 12245.</title>
        <authorList>
            <person name="Komaki H."/>
            <person name="Tamura T."/>
        </authorList>
    </citation>
    <scope>NUCLEOTIDE SEQUENCE</scope>
    <source>
        <strain evidence="5">NBRC 12245</strain>
    </source>
</reference>
<dbReference type="SUPFAM" id="SSF51182">
    <property type="entry name" value="RmlC-like cupins"/>
    <property type="match status" value="1"/>
</dbReference>
<dbReference type="PRINTS" id="PR00032">
    <property type="entry name" value="HTHARAC"/>
</dbReference>
<dbReference type="InterPro" id="IPR009057">
    <property type="entry name" value="Homeodomain-like_sf"/>
</dbReference>
<name>A0A919VJZ2_9ACTN</name>
<dbReference type="Proteomes" id="UP000681340">
    <property type="component" value="Unassembled WGS sequence"/>
</dbReference>
<feature type="domain" description="HTH araC/xylS-type" evidence="4">
    <location>
        <begin position="195"/>
        <end position="293"/>
    </location>
</feature>
<keyword evidence="3" id="KW-0804">Transcription</keyword>
<evidence type="ECO:0000313" key="6">
    <source>
        <dbReference type="Proteomes" id="UP000681340"/>
    </source>
</evidence>
<keyword evidence="6" id="KW-1185">Reference proteome</keyword>
<dbReference type="Pfam" id="PF12833">
    <property type="entry name" value="HTH_18"/>
    <property type="match status" value="1"/>
</dbReference>
<dbReference type="Pfam" id="PF12852">
    <property type="entry name" value="Cupin_6"/>
    <property type="match status" value="1"/>
</dbReference>
<dbReference type="SMART" id="SM00342">
    <property type="entry name" value="HTH_ARAC"/>
    <property type="match status" value="1"/>
</dbReference>
<dbReference type="InterPro" id="IPR020449">
    <property type="entry name" value="Tscrpt_reg_AraC-type_HTH"/>
</dbReference>
<evidence type="ECO:0000256" key="2">
    <source>
        <dbReference type="ARBA" id="ARBA00023125"/>
    </source>
</evidence>
<dbReference type="InterPro" id="IPR018062">
    <property type="entry name" value="HTH_AraC-typ_CS"/>
</dbReference>
<dbReference type="PANTHER" id="PTHR46796:SF13">
    <property type="entry name" value="HTH-TYPE TRANSCRIPTIONAL ACTIVATOR RHAS"/>
    <property type="match status" value="1"/>
</dbReference>
<dbReference type="PROSITE" id="PS00041">
    <property type="entry name" value="HTH_ARAC_FAMILY_1"/>
    <property type="match status" value="1"/>
</dbReference>
<dbReference type="InterPro" id="IPR011051">
    <property type="entry name" value="RmlC_Cupin_sf"/>
</dbReference>
<evidence type="ECO:0000256" key="1">
    <source>
        <dbReference type="ARBA" id="ARBA00023015"/>
    </source>
</evidence>
<organism evidence="5 6">
    <name type="scientific">Actinoplanes auranticolor</name>
    <dbReference type="NCBI Taxonomy" id="47988"/>
    <lineage>
        <taxon>Bacteria</taxon>
        <taxon>Bacillati</taxon>
        <taxon>Actinomycetota</taxon>
        <taxon>Actinomycetes</taxon>
        <taxon>Micromonosporales</taxon>
        <taxon>Micromonosporaceae</taxon>
        <taxon>Actinoplanes</taxon>
    </lineage>
</organism>
<dbReference type="GO" id="GO:0043565">
    <property type="term" value="F:sequence-specific DNA binding"/>
    <property type="evidence" value="ECO:0007669"/>
    <property type="project" value="InterPro"/>
</dbReference>
<protein>
    <submittedName>
        <fullName evidence="5">AraC family transcriptional regulator</fullName>
    </submittedName>
</protein>
<comment type="caution">
    <text evidence="5">The sequence shown here is derived from an EMBL/GenBank/DDBJ whole genome shotgun (WGS) entry which is preliminary data.</text>
</comment>
<dbReference type="InterPro" id="IPR018060">
    <property type="entry name" value="HTH_AraC"/>
</dbReference>
<evidence type="ECO:0000313" key="5">
    <source>
        <dbReference type="EMBL" id="GIM66000.1"/>
    </source>
</evidence>
<gene>
    <name evidence="5" type="ORF">Aau02nite_21200</name>
</gene>
<sequence>MDSISEVIGAIHAGRPSASRVHMYGAWGMRLPRIQGIGFHVVLHGAGWLVPESGRPVPLRAGDVALVPYGKSHGLSHTDEDGIHRLAPLELPTARHGTMPADFEVILGCYRLDHGQLHRFLRDLPPVIVAPLDPERHVQRRALIDLLTAEVSQELPGTGVTRPALVDLVLVDALRHVADRSGPDGGDTVADRGIAAALREIHAVPQQQWTVQRLGEIAGMSRSVFKRRFTAQVGRPPMTYLIDWRLNRGARLLRETKAPLATIARQVGYSSEYAFANAFRRKFGVAPGRFRAQVTA</sequence>
<keyword evidence="1" id="KW-0805">Transcription regulation</keyword>
<dbReference type="InterPro" id="IPR032783">
    <property type="entry name" value="AraC_lig"/>
</dbReference>
<accession>A0A919VJZ2</accession>
<evidence type="ECO:0000259" key="4">
    <source>
        <dbReference type="PROSITE" id="PS01124"/>
    </source>
</evidence>
<dbReference type="PANTHER" id="PTHR46796">
    <property type="entry name" value="HTH-TYPE TRANSCRIPTIONAL ACTIVATOR RHAS-RELATED"/>
    <property type="match status" value="1"/>
</dbReference>
<dbReference type="InterPro" id="IPR050204">
    <property type="entry name" value="AraC_XylS_family_regulators"/>
</dbReference>
<dbReference type="AlphaFoldDB" id="A0A919VJZ2"/>
<dbReference type="RefSeq" id="WP_212988162.1">
    <property type="nucleotide sequence ID" value="NZ_BAABEA010000009.1"/>
</dbReference>
<keyword evidence="2" id="KW-0238">DNA-binding</keyword>
<dbReference type="Gene3D" id="1.10.10.60">
    <property type="entry name" value="Homeodomain-like"/>
    <property type="match status" value="2"/>
</dbReference>
<dbReference type="EMBL" id="BOQL01000018">
    <property type="protein sequence ID" value="GIM66000.1"/>
    <property type="molecule type" value="Genomic_DNA"/>
</dbReference>
<evidence type="ECO:0000256" key="3">
    <source>
        <dbReference type="ARBA" id="ARBA00023163"/>
    </source>
</evidence>